<evidence type="ECO:0000256" key="5">
    <source>
        <dbReference type="ARBA" id="ARBA00022759"/>
    </source>
</evidence>
<dbReference type="GO" id="GO:0003964">
    <property type="term" value="F:RNA-directed DNA polymerase activity"/>
    <property type="evidence" value="ECO:0007669"/>
    <property type="project" value="UniProtKB-EC"/>
</dbReference>
<dbReference type="OrthoDB" id="5873004at2759"/>
<reference evidence="8 9" key="1">
    <citation type="submission" date="2020-04" db="EMBL/GenBank/DDBJ databases">
        <authorList>
            <person name="Wallbank WR R."/>
            <person name="Pardo Diaz C."/>
            <person name="Kozak K."/>
            <person name="Martin S."/>
            <person name="Jiggins C."/>
            <person name="Moest M."/>
            <person name="Warren A I."/>
            <person name="Byers J.R.P. K."/>
            <person name="Montejo-Kovacevich G."/>
            <person name="Yen C E."/>
        </authorList>
    </citation>
    <scope>NUCLEOTIDE SEQUENCE [LARGE SCALE GENOMIC DNA]</scope>
</reference>
<dbReference type="SUPFAM" id="SSF53098">
    <property type="entry name" value="Ribonuclease H-like"/>
    <property type="match status" value="1"/>
</dbReference>
<dbReference type="InterPro" id="IPR041588">
    <property type="entry name" value="Integrase_H2C2"/>
</dbReference>
<dbReference type="PROSITE" id="PS50878">
    <property type="entry name" value="RT_POL"/>
    <property type="match status" value="1"/>
</dbReference>
<keyword evidence="5" id="KW-0378">Hydrolase</keyword>
<dbReference type="AlphaFoldDB" id="A0A8S1B3Q9"/>
<dbReference type="InterPro" id="IPR036397">
    <property type="entry name" value="RNaseH_sf"/>
</dbReference>
<evidence type="ECO:0000259" key="7">
    <source>
        <dbReference type="PROSITE" id="PS50994"/>
    </source>
</evidence>
<dbReference type="Gene3D" id="3.30.420.10">
    <property type="entry name" value="Ribonuclease H-like superfamily/Ribonuclease H"/>
    <property type="match status" value="1"/>
</dbReference>
<dbReference type="PANTHER" id="PTHR37984:SF5">
    <property type="entry name" value="PROTEIN NYNRIN-LIKE"/>
    <property type="match status" value="1"/>
</dbReference>
<dbReference type="FunFam" id="1.10.340.70:FF:000001">
    <property type="entry name" value="Retrovirus-related Pol polyprotein from transposon gypsy-like Protein"/>
    <property type="match status" value="1"/>
</dbReference>
<dbReference type="GO" id="GO:0042575">
    <property type="term" value="C:DNA polymerase complex"/>
    <property type="evidence" value="ECO:0007669"/>
    <property type="project" value="UniProtKB-ARBA"/>
</dbReference>
<dbReference type="Gene3D" id="2.40.70.10">
    <property type="entry name" value="Acid Proteases"/>
    <property type="match status" value="1"/>
</dbReference>
<feature type="domain" description="Integrase catalytic" evidence="7">
    <location>
        <begin position="564"/>
        <end position="723"/>
    </location>
</feature>
<organism evidence="8 9">
    <name type="scientific">Arctia plantaginis</name>
    <name type="common">Wood tiger moth</name>
    <name type="synonym">Phalaena plantaginis</name>
    <dbReference type="NCBI Taxonomy" id="874455"/>
    <lineage>
        <taxon>Eukaryota</taxon>
        <taxon>Metazoa</taxon>
        <taxon>Ecdysozoa</taxon>
        <taxon>Arthropoda</taxon>
        <taxon>Hexapoda</taxon>
        <taxon>Insecta</taxon>
        <taxon>Pterygota</taxon>
        <taxon>Neoptera</taxon>
        <taxon>Endopterygota</taxon>
        <taxon>Lepidoptera</taxon>
        <taxon>Glossata</taxon>
        <taxon>Ditrysia</taxon>
        <taxon>Noctuoidea</taxon>
        <taxon>Erebidae</taxon>
        <taxon>Arctiinae</taxon>
        <taxon>Arctia</taxon>
    </lineage>
</organism>
<dbReference type="Gene3D" id="1.10.340.70">
    <property type="match status" value="1"/>
</dbReference>
<dbReference type="EMBL" id="CADEBD010000394">
    <property type="protein sequence ID" value="CAB3254099.1"/>
    <property type="molecule type" value="Genomic_DNA"/>
</dbReference>
<dbReference type="GO" id="GO:0004519">
    <property type="term" value="F:endonuclease activity"/>
    <property type="evidence" value="ECO:0007669"/>
    <property type="project" value="UniProtKB-KW"/>
</dbReference>
<dbReference type="Proteomes" id="UP000494256">
    <property type="component" value="Unassembled WGS sequence"/>
</dbReference>
<name>A0A8S1B3Q9_ARCPL</name>
<dbReference type="PROSITE" id="PS50994">
    <property type="entry name" value="INTEGRASE"/>
    <property type="match status" value="1"/>
</dbReference>
<evidence type="ECO:0000256" key="2">
    <source>
        <dbReference type="ARBA" id="ARBA00022679"/>
    </source>
</evidence>
<dbReference type="GO" id="GO:0003676">
    <property type="term" value="F:nucleic acid binding"/>
    <property type="evidence" value="ECO:0007669"/>
    <property type="project" value="InterPro"/>
</dbReference>
<evidence type="ECO:0000256" key="1">
    <source>
        <dbReference type="ARBA" id="ARBA00012493"/>
    </source>
</evidence>
<dbReference type="GO" id="GO:0015074">
    <property type="term" value="P:DNA integration"/>
    <property type="evidence" value="ECO:0007669"/>
    <property type="project" value="InterPro"/>
</dbReference>
<dbReference type="Pfam" id="PF00078">
    <property type="entry name" value="RVT_1"/>
    <property type="match status" value="1"/>
</dbReference>
<dbReference type="Pfam" id="PF00665">
    <property type="entry name" value="rve"/>
    <property type="match status" value="1"/>
</dbReference>
<dbReference type="CDD" id="cd01647">
    <property type="entry name" value="RT_LTR"/>
    <property type="match status" value="1"/>
</dbReference>
<dbReference type="Pfam" id="PF17921">
    <property type="entry name" value="Integrase_H2C2"/>
    <property type="match status" value="1"/>
</dbReference>
<sequence length="855" mass="98020">MQNLFSRLSSGVSESEQLDIIMTNMSPFFISRLALSEVSSIRELKDVCARLELAKNKCEFRGFLNPGDTSIIPDVCKVNNRPSASAVGNNNKLCLLGIVCLPIAYAGKVEMIDFYVCEDINAPIILGVDFLRKFDLCQDIFADVGNMVCHESMNLIKDNEIHLHEVGDLTEDQRVELELVVDRFRELAATDSKLGFTTLEEHVIDTGDSSPIKQKFYPIPFHHRDYVRREIENMERLGIVEKSNSPWNSPILLVPKANGELRLCLDSRKLNSVTKIDSYPMPRVEEILDSLNNAKFISSLDLKSAFFQIGLEQSSREKTCFSVSGLGSWQFCRMPFGLVNATARMMRLMDKVFGPEFSGSVFYYVDDVILISDSFSNHIKLLHEVVEKLKNAGRLARWAIRLSQYNFIVEHRKAAEQAAPDALSRAPASDELFKFQASVLALEGDSWYSGMFKKVSAAPGKFPDWRVIEERLYKRVRNSNPLAVDCEWKLVVPESLRNEVLKQCHDRPEAAHLGVFKTFKRLSQSYFWPKMINDVKRYVKRCQVCLAHKSVNVPPPGLMENPKKVQRPFQVLSTDIIGPLPRSYSGYKFILVVSDYFTKYTQLFPMRSSLAKSVVSIIENQFLMRHGIPQCIIMDNGPQYISNHMKMLKAKYKIPNLFYNCRFLPQNNPAERVNRVVVTALASLVGTDQRHWSDNIHKIEFAMNTAVHEVTGYSPFLLTFGREAVLSGDWYPDRELSVEELQFVDRDLYASMLLHLKPLFENFNAAIKKSYHRSRTYYNKNRTQVEYEVGQVVWKREYPLSDADKFFAKKLAPKFKKCVVQRKVSPVSYELQDFHSGKSLGRWHIKDIVKSEPDN</sequence>
<evidence type="ECO:0000259" key="6">
    <source>
        <dbReference type="PROSITE" id="PS50878"/>
    </source>
</evidence>
<dbReference type="InterPro" id="IPR021109">
    <property type="entry name" value="Peptidase_aspartic_dom_sf"/>
</dbReference>
<dbReference type="PANTHER" id="PTHR37984">
    <property type="entry name" value="PROTEIN CBG26694"/>
    <property type="match status" value="1"/>
</dbReference>
<dbReference type="InterPro" id="IPR043128">
    <property type="entry name" value="Rev_trsase/Diguanyl_cyclase"/>
</dbReference>
<gene>
    <name evidence="8" type="ORF">APLA_LOCUS14559</name>
</gene>
<keyword evidence="4" id="KW-0540">Nuclease</keyword>
<proteinExistence type="predicted"/>
<dbReference type="InterPro" id="IPR001584">
    <property type="entry name" value="Integrase_cat-core"/>
</dbReference>
<evidence type="ECO:0000256" key="3">
    <source>
        <dbReference type="ARBA" id="ARBA00022695"/>
    </source>
</evidence>
<keyword evidence="3" id="KW-0548">Nucleotidyltransferase</keyword>
<evidence type="ECO:0000256" key="4">
    <source>
        <dbReference type="ARBA" id="ARBA00022722"/>
    </source>
</evidence>
<feature type="domain" description="Reverse transcriptase" evidence="6">
    <location>
        <begin position="235"/>
        <end position="440"/>
    </location>
</feature>
<dbReference type="InterPro" id="IPR043502">
    <property type="entry name" value="DNA/RNA_pol_sf"/>
</dbReference>
<accession>A0A8S1B3Q9</accession>
<dbReference type="SUPFAM" id="SSF56672">
    <property type="entry name" value="DNA/RNA polymerases"/>
    <property type="match status" value="1"/>
</dbReference>
<dbReference type="InterPro" id="IPR000477">
    <property type="entry name" value="RT_dom"/>
</dbReference>
<protein>
    <recommendedName>
        <fullName evidence="1">RNA-directed DNA polymerase</fullName>
        <ecNumber evidence="1">2.7.7.49</ecNumber>
    </recommendedName>
</protein>
<comment type="caution">
    <text evidence="8">The sequence shown here is derived from an EMBL/GenBank/DDBJ whole genome shotgun (WGS) entry which is preliminary data.</text>
</comment>
<dbReference type="Gene3D" id="3.30.70.270">
    <property type="match status" value="1"/>
</dbReference>
<evidence type="ECO:0000313" key="9">
    <source>
        <dbReference type="Proteomes" id="UP000494256"/>
    </source>
</evidence>
<evidence type="ECO:0000313" key="8">
    <source>
        <dbReference type="EMBL" id="CAB3254099.1"/>
    </source>
</evidence>
<dbReference type="InterPro" id="IPR012337">
    <property type="entry name" value="RNaseH-like_sf"/>
</dbReference>
<dbReference type="EC" id="2.7.7.49" evidence="1"/>
<dbReference type="Gene3D" id="3.10.10.10">
    <property type="entry name" value="HIV Type 1 Reverse Transcriptase, subunit A, domain 1"/>
    <property type="match status" value="1"/>
</dbReference>
<dbReference type="InterPro" id="IPR050951">
    <property type="entry name" value="Retrovirus_Pol_polyprotein"/>
</dbReference>
<keyword evidence="5" id="KW-0255">Endonuclease</keyword>
<keyword evidence="2" id="KW-0808">Transferase</keyword>